<protein>
    <recommendedName>
        <fullName evidence="5">Xanthine dehydrogenase</fullName>
    </recommendedName>
</protein>
<dbReference type="EMBL" id="CP000448">
    <property type="protein sequence ID" value="ABI67388.1"/>
    <property type="molecule type" value="Genomic_DNA"/>
</dbReference>
<gene>
    <name evidence="3" type="ordered locus">Swol_0029</name>
</gene>
<feature type="domain" description="XdhC Rossmann" evidence="2">
    <location>
        <begin position="108"/>
        <end position="250"/>
    </location>
</feature>
<proteinExistence type="predicted"/>
<name>Q0B0W6_SYNWW</name>
<dbReference type="Pfam" id="PF02625">
    <property type="entry name" value="XdhC_CoxI"/>
    <property type="match status" value="1"/>
</dbReference>
<sequence length="278" mass="30915">MVKKREGDEVQSELMRILAEKQERKENIALVTVISSNSPRGCRAGEMMLVDRFGYIIGDGIGDSLLQENAQREAQICINEGISRRVILPSEEGMTEVFINAFCHRDQLIIVGSGNVALNVYRIASIVGYSITVIDNRAETLSRERFPEAKELLLGDIVELLKAYNIDENTSIVLLSYHHEFDEAALLTVIHSPARYIGIMGNKHKVTAYFSKLNELNIAEELISRVHVPVGIDIGGERAAEIALAVVAEMQAIKYGRAGGFRILQSEITGKVERDELF</sequence>
<feature type="domain" description="XdhC- CoxI" evidence="1">
    <location>
        <begin position="23"/>
        <end position="85"/>
    </location>
</feature>
<dbReference type="InterPro" id="IPR003777">
    <property type="entry name" value="XdhC_CoxI"/>
</dbReference>
<organism evidence="3 4">
    <name type="scientific">Syntrophomonas wolfei subsp. wolfei (strain DSM 2245B / Goettingen)</name>
    <dbReference type="NCBI Taxonomy" id="335541"/>
    <lineage>
        <taxon>Bacteria</taxon>
        <taxon>Bacillati</taxon>
        <taxon>Bacillota</taxon>
        <taxon>Clostridia</taxon>
        <taxon>Eubacteriales</taxon>
        <taxon>Syntrophomonadaceae</taxon>
        <taxon>Syntrophomonas</taxon>
    </lineage>
</organism>
<dbReference type="STRING" id="335541.Swol_0029"/>
<evidence type="ECO:0000313" key="3">
    <source>
        <dbReference type="EMBL" id="ABI67388.1"/>
    </source>
</evidence>
<evidence type="ECO:0000259" key="2">
    <source>
        <dbReference type="Pfam" id="PF13478"/>
    </source>
</evidence>
<evidence type="ECO:0000313" key="4">
    <source>
        <dbReference type="Proteomes" id="UP000001968"/>
    </source>
</evidence>
<dbReference type="InterPro" id="IPR052698">
    <property type="entry name" value="MoCofactor_Util/Proc"/>
</dbReference>
<dbReference type="PANTHER" id="PTHR30388">
    <property type="entry name" value="ALDEHYDE OXIDOREDUCTASE MOLYBDENUM COFACTOR ASSEMBLY PROTEIN"/>
    <property type="match status" value="1"/>
</dbReference>
<dbReference type="KEGG" id="swo:Swol_0029"/>
<dbReference type="PANTHER" id="PTHR30388:SF6">
    <property type="entry name" value="XANTHINE DEHYDROGENASE SUBUNIT A-RELATED"/>
    <property type="match status" value="1"/>
</dbReference>
<dbReference type="AlphaFoldDB" id="Q0B0W6"/>
<evidence type="ECO:0000259" key="1">
    <source>
        <dbReference type="Pfam" id="PF02625"/>
    </source>
</evidence>
<keyword evidence="4" id="KW-1185">Reference proteome</keyword>
<dbReference type="RefSeq" id="WP_011639499.1">
    <property type="nucleotide sequence ID" value="NC_008346.1"/>
</dbReference>
<dbReference type="Gene3D" id="3.40.50.720">
    <property type="entry name" value="NAD(P)-binding Rossmann-like Domain"/>
    <property type="match status" value="1"/>
</dbReference>
<dbReference type="InterPro" id="IPR027051">
    <property type="entry name" value="XdhC_Rossmann_dom"/>
</dbReference>
<dbReference type="HOGENOM" id="CLU_041115_4_1_9"/>
<dbReference type="Pfam" id="PF13478">
    <property type="entry name" value="XdhC_C"/>
    <property type="match status" value="1"/>
</dbReference>
<dbReference type="eggNOG" id="COG1975">
    <property type="taxonomic scope" value="Bacteria"/>
</dbReference>
<reference evidence="4" key="1">
    <citation type="journal article" date="2010" name="Environ. Microbiol.">
        <title>The genome of Syntrophomonas wolfei: new insights into syntrophic metabolism and biohydrogen production.</title>
        <authorList>
            <person name="Sieber J.R."/>
            <person name="Sims D.R."/>
            <person name="Han C."/>
            <person name="Kim E."/>
            <person name="Lykidis A."/>
            <person name="Lapidus A.L."/>
            <person name="McDonnald E."/>
            <person name="Rohlin L."/>
            <person name="Culley D.E."/>
            <person name="Gunsalus R."/>
            <person name="McInerney M.J."/>
        </authorList>
    </citation>
    <scope>NUCLEOTIDE SEQUENCE [LARGE SCALE GENOMIC DNA]</scope>
    <source>
        <strain evidence="4">DSM 2245B / Goettingen</strain>
    </source>
</reference>
<dbReference type="Proteomes" id="UP000001968">
    <property type="component" value="Chromosome"/>
</dbReference>
<accession>Q0B0W6</accession>
<dbReference type="DNASU" id="4281525"/>
<evidence type="ECO:0008006" key="5">
    <source>
        <dbReference type="Google" id="ProtNLM"/>
    </source>
</evidence>